<organism evidence="3 4">
    <name type="scientific">Acidiphilium rubrum</name>
    <dbReference type="NCBI Taxonomy" id="526"/>
    <lineage>
        <taxon>Bacteria</taxon>
        <taxon>Pseudomonadati</taxon>
        <taxon>Pseudomonadota</taxon>
        <taxon>Alphaproteobacteria</taxon>
        <taxon>Acetobacterales</taxon>
        <taxon>Acidocellaceae</taxon>
        <taxon>Acidiphilium</taxon>
    </lineage>
</organism>
<reference evidence="3 4" key="1">
    <citation type="submission" date="2017-01" db="EMBL/GenBank/DDBJ databases">
        <authorList>
            <person name="Varghese N."/>
            <person name="Submissions S."/>
        </authorList>
    </citation>
    <scope>NUCLEOTIDE SEQUENCE [LARGE SCALE GENOMIC DNA]</scope>
    <source>
        <strain evidence="3 4">ATCC 35905</strain>
    </source>
</reference>
<feature type="compositionally biased region" description="Basic and acidic residues" evidence="1">
    <location>
        <begin position="110"/>
        <end position="128"/>
    </location>
</feature>
<dbReference type="Proteomes" id="UP000186308">
    <property type="component" value="Unassembled WGS sequence"/>
</dbReference>
<name>A0A8G2CP02_ACIRU</name>
<dbReference type="AlphaFoldDB" id="A0A8G2CP02"/>
<dbReference type="Pfam" id="PF15604">
    <property type="entry name" value="Ntox15"/>
    <property type="match status" value="1"/>
</dbReference>
<evidence type="ECO:0000313" key="4">
    <source>
        <dbReference type="Proteomes" id="UP000186308"/>
    </source>
</evidence>
<comment type="caution">
    <text evidence="3">The sequence shown here is derived from an EMBL/GenBank/DDBJ whole genome shotgun (WGS) entry which is preliminary data.</text>
</comment>
<evidence type="ECO:0000313" key="3">
    <source>
        <dbReference type="EMBL" id="SIR53227.1"/>
    </source>
</evidence>
<accession>A0A8G2CP02</accession>
<sequence>MSPQDVIDGIDKYATEGRGGYPGEAAMRKAFRVESWNNEFDRVLEETGDKALAKQQADEALRGTAALHNPDLVAGGGPKPTGIGGASENSSIGSQWAKKGPGSQLTRAQQLREEAEKAKAEGKQKMDVTLDECE</sequence>
<dbReference type="EMBL" id="FTNE01000048">
    <property type="protein sequence ID" value="SIR53227.1"/>
    <property type="molecule type" value="Genomic_DNA"/>
</dbReference>
<feature type="region of interest" description="Disordered" evidence="1">
    <location>
        <begin position="68"/>
        <end position="134"/>
    </location>
</feature>
<proteinExistence type="predicted"/>
<protein>
    <submittedName>
        <fullName evidence="3">Novel toxin 15</fullName>
    </submittedName>
</protein>
<evidence type="ECO:0000256" key="1">
    <source>
        <dbReference type="SAM" id="MobiDB-lite"/>
    </source>
</evidence>
<dbReference type="InterPro" id="IPR028949">
    <property type="entry name" value="Ntox15"/>
</dbReference>
<keyword evidence="4" id="KW-1185">Reference proteome</keyword>
<feature type="domain" description="Novel toxin 15" evidence="2">
    <location>
        <begin position="1"/>
        <end position="133"/>
    </location>
</feature>
<gene>
    <name evidence="3" type="ORF">SAMN05421828_1483</name>
</gene>
<evidence type="ECO:0000259" key="2">
    <source>
        <dbReference type="Pfam" id="PF15604"/>
    </source>
</evidence>
<feature type="compositionally biased region" description="Gly residues" evidence="1">
    <location>
        <begin position="74"/>
        <end position="85"/>
    </location>
</feature>